<dbReference type="InterPro" id="IPR006764">
    <property type="entry name" value="SAM_dep_MeTrfase_SAV2177_type"/>
</dbReference>
<organism evidence="1 2">
    <name type="scientific">Actinoallomurus spadix</name>
    <dbReference type="NCBI Taxonomy" id="79912"/>
    <lineage>
        <taxon>Bacteria</taxon>
        <taxon>Bacillati</taxon>
        <taxon>Actinomycetota</taxon>
        <taxon>Actinomycetes</taxon>
        <taxon>Streptosporangiales</taxon>
        <taxon>Thermomonosporaceae</taxon>
        <taxon>Actinoallomurus</taxon>
    </lineage>
</organism>
<keyword evidence="1" id="KW-0808">Transferase</keyword>
<proteinExistence type="predicted"/>
<dbReference type="GO" id="GO:0008168">
    <property type="term" value="F:methyltransferase activity"/>
    <property type="evidence" value="ECO:0007669"/>
    <property type="project" value="UniProtKB-KW"/>
</dbReference>
<keyword evidence="2" id="KW-1185">Reference proteome</keyword>
<dbReference type="CDD" id="cd02440">
    <property type="entry name" value="AdoMet_MTases"/>
    <property type="match status" value="1"/>
</dbReference>
<dbReference type="RefSeq" id="WP_252808032.1">
    <property type="nucleotide sequence ID" value="NZ_BAAABM010000055.1"/>
</dbReference>
<dbReference type="Proteomes" id="UP001501822">
    <property type="component" value="Unassembled WGS sequence"/>
</dbReference>
<dbReference type="Gene3D" id="3.40.50.150">
    <property type="entry name" value="Vaccinia Virus protein VP39"/>
    <property type="match status" value="1"/>
</dbReference>
<gene>
    <name evidence="1" type="ORF">GCM10010151_60150</name>
</gene>
<protein>
    <submittedName>
        <fullName evidence="1">SAM-dependent methyltransferase</fullName>
    </submittedName>
</protein>
<sequence>MTDVPRRGLADVDTSVPNVARMNDYLLGGKDNFAADRTAVDQLLAIAPEIRDIALENRAFLRRAVRFLAEQGIRQFIDIGSGLPTQRNTHEIARATTPDARVVYVEKDPIVLSHARAILIDSPHTAVVEGDILDPERFLAECRLHGLMDLDQPVALVICGSLHFIPHSDDPFTSVAWLRDAVPPGSHLAITHVVFDTRPDVVEPIEEIYRAVLDRPGETAARNRDQVLPFFDGFELVDPGLVYVREWRPENPMNARSPEKAWMLGGVGRKP</sequence>
<accession>A0ABN0XEW5</accession>
<dbReference type="Pfam" id="PF04672">
    <property type="entry name" value="Methyltransf_19"/>
    <property type="match status" value="1"/>
</dbReference>
<dbReference type="EMBL" id="BAAABM010000055">
    <property type="protein sequence ID" value="GAA0362085.1"/>
    <property type="molecule type" value="Genomic_DNA"/>
</dbReference>
<reference evidence="1 2" key="1">
    <citation type="journal article" date="2019" name="Int. J. Syst. Evol. Microbiol.">
        <title>The Global Catalogue of Microorganisms (GCM) 10K type strain sequencing project: providing services to taxonomists for standard genome sequencing and annotation.</title>
        <authorList>
            <consortium name="The Broad Institute Genomics Platform"/>
            <consortium name="The Broad Institute Genome Sequencing Center for Infectious Disease"/>
            <person name="Wu L."/>
            <person name="Ma J."/>
        </authorList>
    </citation>
    <scope>NUCLEOTIDE SEQUENCE [LARGE SCALE GENOMIC DNA]</scope>
    <source>
        <strain evidence="1 2">JCM 3146</strain>
    </source>
</reference>
<evidence type="ECO:0000313" key="1">
    <source>
        <dbReference type="EMBL" id="GAA0362085.1"/>
    </source>
</evidence>
<dbReference type="PIRSF" id="PIRSF017393">
    <property type="entry name" value="MTase_SAV2177"/>
    <property type="match status" value="1"/>
</dbReference>
<comment type="caution">
    <text evidence="1">The sequence shown here is derived from an EMBL/GenBank/DDBJ whole genome shotgun (WGS) entry which is preliminary data.</text>
</comment>
<dbReference type="GO" id="GO:0032259">
    <property type="term" value="P:methylation"/>
    <property type="evidence" value="ECO:0007669"/>
    <property type="project" value="UniProtKB-KW"/>
</dbReference>
<name>A0ABN0XEW5_9ACTN</name>
<evidence type="ECO:0000313" key="2">
    <source>
        <dbReference type="Proteomes" id="UP001501822"/>
    </source>
</evidence>
<dbReference type="InterPro" id="IPR029063">
    <property type="entry name" value="SAM-dependent_MTases_sf"/>
</dbReference>
<keyword evidence="1" id="KW-0489">Methyltransferase</keyword>
<dbReference type="SUPFAM" id="SSF53335">
    <property type="entry name" value="S-adenosyl-L-methionine-dependent methyltransferases"/>
    <property type="match status" value="1"/>
</dbReference>